<dbReference type="InterPro" id="IPR000182">
    <property type="entry name" value="GNAT_dom"/>
</dbReference>
<organism evidence="2 3">
    <name type="scientific">Isoalcanivorax pacificus W11-5</name>
    <dbReference type="NCBI Taxonomy" id="391936"/>
    <lineage>
        <taxon>Bacteria</taxon>
        <taxon>Pseudomonadati</taxon>
        <taxon>Pseudomonadota</taxon>
        <taxon>Gammaproteobacteria</taxon>
        <taxon>Oceanospirillales</taxon>
        <taxon>Alcanivoracaceae</taxon>
        <taxon>Isoalcanivorax</taxon>
    </lineage>
</organism>
<proteinExistence type="predicted"/>
<reference evidence="2 3" key="1">
    <citation type="journal article" date="2012" name="J. Bacteriol.">
        <title>Genome sequence of an alkane-degrading bacterium, Alcanivorax pacificus type strain W11-5, isolated from deep sea sediment.</title>
        <authorList>
            <person name="Lai Q."/>
            <person name="Shao Z."/>
        </authorList>
    </citation>
    <scope>NUCLEOTIDE SEQUENCE [LARGE SCALE GENOMIC DNA]</scope>
    <source>
        <strain evidence="2 3">W11-5</strain>
    </source>
</reference>
<evidence type="ECO:0000313" key="2">
    <source>
        <dbReference type="EMBL" id="AJD46710.1"/>
    </source>
</evidence>
<dbReference type="STRING" id="391936.S7S_01430"/>
<evidence type="ECO:0000259" key="1">
    <source>
        <dbReference type="PROSITE" id="PS51186"/>
    </source>
</evidence>
<gene>
    <name evidence="2" type="ORF">S7S_01430</name>
</gene>
<sequence length="112" mass="11538">MPLIAREHALNDRSADHFARVLRDLPEIAAQLAAPPAGARLIEGHFNGSPLALLLAVPKADGWEVLALAVHPASRGRGVGGTLLKLAMSQLPGLSWPASLDNLATKAGLAGG</sequence>
<dbReference type="InterPro" id="IPR016181">
    <property type="entry name" value="Acyl_CoA_acyltransferase"/>
</dbReference>
<dbReference type="CDD" id="cd04301">
    <property type="entry name" value="NAT_SF"/>
    <property type="match status" value="1"/>
</dbReference>
<dbReference type="HOGENOM" id="CLU_2204491_0_0_6"/>
<accession>A0A0B4XJ29</accession>
<dbReference type="Pfam" id="PF00583">
    <property type="entry name" value="Acetyltransf_1"/>
    <property type="match status" value="1"/>
</dbReference>
<dbReference type="RefSeq" id="WP_008736271.1">
    <property type="nucleotide sequence ID" value="NZ_CP004387.1"/>
</dbReference>
<protein>
    <recommendedName>
        <fullName evidence="1">N-acetyltransferase domain-containing protein</fullName>
    </recommendedName>
</protein>
<dbReference type="Gene3D" id="3.40.630.30">
    <property type="match status" value="1"/>
</dbReference>
<dbReference type="PROSITE" id="PS51186">
    <property type="entry name" value="GNAT"/>
    <property type="match status" value="1"/>
</dbReference>
<dbReference type="EMBL" id="CP004387">
    <property type="protein sequence ID" value="AJD46710.1"/>
    <property type="molecule type" value="Genomic_DNA"/>
</dbReference>
<dbReference type="AlphaFoldDB" id="A0A0B4XJ29"/>
<dbReference type="SUPFAM" id="SSF55729">
    <property type="entry name" value="Acyl-CoA N-acyltransferases (Nat)"/>
    <property type="match status" value="1"/>
</dbReference>
<keyword evidence="3" id="KW-1185">Reference proteome</keyword>
<dbReference type="KEGG" id="apac:S7S_01430"/>
<dbReference type="GO" id="GO:0016747">
    <property type="term" value="F:acyltransferase activity, transferring groups other than amino-acyl groups"/>
    <property type="evidence" value="ECO:0007669"/>
    <property type="project" value="InterPro"/>
</dbReference>
<evidence type="ECO:0000313" key="3">
    <source>
        <dbReference type="Proteomes" id="UP000006764"/>
    </source>
</evidence>
<feature type="domain" description="N-acetyltransferase" evidence="1">
    <location>
        <begin position="1"/>
        <end position="112"/>
    </location>
</feature>
<name>A0A0B4XJ29_9GAMM</name>
<dbReference type="Proteomes" id="UP000006764">
    <property type="component" value="Chromosome"/>
</dbReference>